<name>A0A6J7SDD4_9ZZZZ</name>
<evidence type="ECO:0000313" key="2">
    <source>
        <dbReference type="EMBL" id="CAB5038508.1"/>
    </source>
</evidence>
<organism evidence="2">
    <name type="scientific">freshwater metagenome</name>
    <dbReference type="NCBI Taxonomy" id="449393"/>
    <lineage>
        <taxon>unclassified sequences</taxon>
        <taxon>metagenomes</taxon>
        <taxon>ecological metagenomes</taxon>
    </lineage>
</organism>
<dbReference type="EMBL" id="CAFBPU010000055">
    <property type="protein sequence ID" value="CAB5038508.1"/>
    <property type="molecule type" value="Genomic_DNA"/>
</dbReference>
<dbReference type="EMBL" id="CAFBND010000086">
    <property type="protein sequence ID" value="CAB4952264.1"/>
    <property type="molecule type" value="Genomic_DNA"/>
</dbReference>
<evidence type="ECO:0000313" key="1">
    <source>
        <dbReference type="EMBL" id="CAB4952264.1"/>
    </source>
</evidence>
<dbReference type="Pfam" id="PF12028">
    <property type="entry name" value="DUF3515"/>
    <property type="match status" value="1"/>
</dbReference>
<protein>
    <submittedName>
        <fullName evidence="2">Unannotated protein</fullName>
    </submittedName>
</protein>
<reference evidence="2" key="1">
    <citation type="submission" date="2020-05" db="EMBL/GenBank/DDBJ databases">
        <authorList>
            <person name="Chiriac C."/>
            <person name="Salcher M."/>
            <person name="Ghai R."/>
            <person name="Kavagutti S V."/>
        </authorList>
    </citation>
    <scope>NUCLEOTIDE SEQUENCE</scope>
</reference>
<dbReference type="InterPro" id="IPR021903">
    <property type="entry name" value="DUF3515"/>
</dbReference>
<gene>
    <name evidence="1" type="ORF">UFOPK3752_01735</name>
    <name evidence="2" type="ORF">UFOPK4150_02026</name>
</gene>
<proteinExistence type="predicted"/>
<sequence length="177" mass="18366">MRARMIPRTSRATPWRGAWPLASLAAGSVACAALVTGCSSGLSVPIPQPEPTGVAAYTCAALLGRLPDEVLHHNTTPTHPLSSFTSAWGDPAIVLRCGVSTPQALKPTSELITVDGIDWLPEKLTHGYRFTTVGRVLNVEVSVPDKDAPESGALVDLSPAVTLTVPAATTPSPSPSP</sequence>
<accession>A0A6J7SDD4</accession>
<dbReference type="PROSITE" id="PS51257">
    <property type="entry name" value="PROKAR_LIPOPROTEIN"/>
    <property type="match status" value="1"/>
</dbReference>
<dbReference type="AlphaFoldDB" id="A0A6J7SDD4"/>